<keyword evidence="3 9" id="KW-0812">Transmembrane</keyword>
<dbReference type="KEGG" id="dvv:114327943"/>
<keyword evidence="5 9" id="KW-1133">Transmembrane helix</keyword>
<dbReference type="EnsemblMetazoa" id="XM_028276666.2">
    <property type="protein sequence ID" value="XP_028132467.1"/>
    <property type="gene ID" value="LOC114327943"/>
</dbReference>
<dbReference type="GO" id="GO:0004930">
    <property type="term" value="F:G protein-coupled receptor activity"/>
    <property type="evidence" value="ECO:0007669"/>
    <property type="project" value="UniProtKB-KW"/>
</dbReference>
<gene>
    <name evidence="12" type="primary">LOC114327943</name>
</gene>
<keyword evidence="6" id="KW-0297">G-protein coupled receptor</keyword>
<dbReference type="InterPro" id="IPR052808">
    <property type="entry name" value="GPCR_Mth-like"/>
</dbReference>
<reference evidence="10" key="2">
    <citation type="submission" date="2025-05" db="UniProtKB">
        <authorList>
            <consortium name="EnsemblMetazoa"/>
        </authorList>
    </citation>
    <scope>IDENTIFICATION</scope>
</reference>
<keyword evidence="4" id="KW-0732">Signal</keyword>
<keyword evidence="8" id="KW-0807">Transducer</keyword>
<evidence type="ECO:0000256" key="6">
    <source>
        <dbReference type="ARBA" id="ARBA00023040"/>
    </source>
</evidence>
<feature type="transmembrane region" description="Helical" evidence="9">
    <location>
        <begin position="382"/>
        <end position="401"/>
    </location>
</feature>
<sequence length="402" mass="46385">MSTFTVVFLLLFVSFYVISLSTYTYITSLPHLSNNTISRENKIRVKRIASNDYQLKDEVLMTNLNTINNIDYSNGTTKPNIPNTIPTEKMVTLNKCCADNQYLNPNYECQDGDEDISSEELLNKISDYFENASTERNYINQNTVNLKYNYILRLRNEHAFALIWPSSNTSQRYTFNRKELFLNEFIHINKTRLVTSFSPQSFCVDILSSGGYLVTFVNPCIEKICIQKCCPKGFYYNIRDKLCVVDPAFTNNFEPTFHVENHKIQKQPQYYVLDKNFKCSDNAFMQKLQMERLDGSLYLQEDGSLMTFQGAIQGDSYNMTDYCIDQVYDGNSENAVIGGFICQLIKENPERLKLNQTLSLEPRLRKQQKLDDLKILSSCCNIPTVIVIELIGCLLAAIFFLN</sequence>
<keyword evidence="9" id="KW-0472">Membrane</keyword>
<evidence type="ECO:0000256" key="1">
    <source>
        <dbReference type="ARBA" id="ARBA00004127"/>
    </source>
</evidence>
<dbReference type="InterPro" id="IPR023311">
    <property type="entry name" value="Methusela_ecto_dom_2"/>
</dbReference>
<dbReference type="InParanoid" id="A0A6P7FCB6"/>
<dbReference type="AlphaFoldDB" id="A0A6P7FCB6"/>
<dbReference type="PANTHER" id="PTHR46953:SF1">
    <property type="entry name" value="G-PROTEIN COUPLED RECEPTOR MTH-LIKE 1-RELATED"/>
    <property type="match status" value="1"/>
</dbReference>
<evidence type="ECO:0000256" key="9">
    <source>
        <dbReference type="SAM" id="Phobius"/>
    </source>
</evidence>
<evidence type="ECO:0000313" key="12">
    <source>
        <dbReference type="RefSeq" id="XP_028132467.1"/>
    </source>
</evidence>
<evidence type="ECO:0000256" key="4">
    <source>
        <dbReference type="ARBA" id="ARBA00022729"/>
    </source>
</evidence>
<evidence type="ECO:0000256" key="3">
    <source>
        <dbReference type="ARBA" id="ARBA00022692"/>
    </source>
</evidence>
<evidence type="ECO:0000256" key="5">
    <source>
        <dbReference type="ARBA" id="ARBA00022989"/>
    </source>
</evidence>
<keyword evidence="7" id="KW-0675">Receptor</keyword>
<proteinExistence type="inferred from homology"/>
<protein>
    <submittedName>
        <fullName evidence="12">Uncharacterized protein LOC114327943</fullName>
    </submittedName>
</protein>
<evidence type="ECO:0000313" key="11">
    <source>
        <dbReference type="Proteomes" id="UP001652700"/>
    </source>
</evidence>
<dbReference type="OrthoDB" id="6715219at2759"/>
<dbReference type="RefSeq" id="XP_028132467.1">
    <property type="nucleotide sequence ID" value="XM_028276666.1"/>
</dbReference>
<keyword evidence="11" id="KW-1185">Reference proteome</keyword>
<comment type="similarity">
    <text evidence="2">Belongs to the G-protein coupled receptor 2 family. Mth subfamily.</text>
</comment>
<dbReference type="GeneID" id="114327943"/>
<accession>A0A6P7FCB6</accession>
<organism evidence="12">
    <name type="scientific">Diabrotica virgifera virgifera</name>
    <name type="common">western corn rootworm</name>
    <dbReference type="NCBI Taxonomy" id="50390"/>
    <lineage>
        <taxon>Eukaryota</taxon>
        <taxon>Metazoa</taxon>
        <taxon>Ecdysozoa</taxon>
        <taxon>Arthropoda</taxon>
        <taxon>Hexapoda</taxon>
        <taxon>Insecta</taxon>
        <taxon>Pterygota</taxon>
        <taxon>Neoptera</taxon>
        <taxon>Endopterygota</taxon>
        <taxon>Coleoptera</taxon>
        <taxon>Polyphaga</taxon>
        <taxon>Cucujiformia</taxon>
        <taxon>Chrysomeloidea</taxon>
        <taxon>Chrysomelidae</taxon>
        <taxon>Galerucinae</taxon>
        <taxon>Diabroticina</taxon>
        <taxon>Diabroticites</taxon>
        <taxon>Diabrotica</taxon>
    </lineage>
</organism>
<evidence type="ECO:0000256" key="2">
    <source>
        <dbReference type="ARBA" id="ARBA00008979"/>
    </source>
</evidence>
<comment type="subcellular location">
    <subcellularLocation>
        <location evidence="1">Endomembrane system</location>
        <topology evidence="1">Multi-pass membrane protein</topology>
    </subcellularLocation>
</comment>
<dbReference type="Gene3D" id="2.170.180.11">
    <property type="entry name" value="Methuselah ectodomain, domain 2"/>
    <property type="match status" value="1"/>
</dbReference>
<evidence type="ECO:0000256" key="8">
    <source>
        <dbReference type="ARBA" id="ARBA00023224"/>
    </source>
</evidence>
<dbReference type="PANTHER" id="PTHR46953">
    <property type="entry name" value="G-PROTEIN COUPLED RECEPTOR MTH-LIKE 1-RELATED"/>
    <property type="match status" value="1"/>
</dbReference>
<evidence type="ECO:0000313" key="10">
    <source>
        <dbReference type="EnsemblMetazoa" id="XP_028132467.1"/>
    </source>
</evidence>
<dbReference type="SUPFAM" id="SSF63877">
    <property type="entry name" value="Methuselah ectodomain"/>
    <property type="match status" value="1"/>
</dbReference>
<evidence type="ECO:0000256" key="7">
    <source>
        <dbReference type="ARBA" id="ARBA00023170"/>
    </source>
</evidence>
<dbReference type="Proteomes" id="UP001652700">
    <property type="component" value="Unplaced"/>
</dbReference>
<name>A0A6P7FCB6_DIAVI</name>
<dbReference type="InterPro" id="IPR036272">
    <property type="entry name" value="Methuselah_N_sf"/>
</dbReference>
<reference evidence="12" key="1">
    <citation type="submission" date="2025-04" db="UniProtKB">
        <authorList>
            <consortium name="RefSeq"/>
        </authorList>
    </citation>
    <scope>IDENTIFICATION</scope>
    <source>
        <tissue evidence="12">Whole insect</tissue>
    </source>
</reference>
<dbReference type="GO" id="GO:0012505">
    <property type="term" value="C:endomembrane system"/>
    <property type="evidence" value="ECO:0007669"/>
    <property type="project" value="UniProtKB-SubCell"/>
</dbReference>